<protein>
    <recommendedName>
        <fullName evidence="4">DUF3899 domain-containing protein</fullName>
    </recommendedName>
</protein>
<dbReference type="OrthoDB" id="2428514at2"/>
<sequence length="107" mass="11733">MKKLISTFIVTLVGIIVLNFVCSWAAKVSFIDVAFITGLASAVILKFFTSSGGFFSNSARLQAQAQTGIKEQEEKKSFSPGISFYTAVGYTICSVIATAIYYREYFL</sequence>
<evidence type="ECO:0008006" key="4">
    <source>
        <dbReference type="Google" id="ProtNLM"/>
    </source>
</evidence>
<feature type="transmembrane region" description="Helical" evidence="1">
    <location>
        <begin position="7"/>
        <end position="27"/>
    </location>
</feature>
<organism evidence="2 3">
    <name type="scientific">Fictibacillus enclensis</name>
    <dbReference type="NCBI Taxonomy" id="1017270"/>
    <lineage>
        <taxon>Bacteria</taxon>
        <taxon>Bacillati</taxon>
        <taxon>Bacillota</taxon>
        <taxon>Bacilli</taxon>
        <taxon>Bacillales</taxon>
        <taxon>Fictibacillaceae</taxon>
        <taxon>Fictibacillus</taxon>
    </lineage>
</organism>
<evidence type="ECO:0000256" key="1">
    <source>
        <dbReference type="SAM" id="Phobius"/>
    </source>
</evidence>
<evidence type="ECO:0000313" key="3">
    <source>
        <dbReference type="Proteomes" id="UP000054099"/>
    </source>
</evidence>
<keyword evidence="3" id="KW-1185">Reference proteome</keyword>
<keyword evidence="1" id="KW-1133">Transmembrane helix</keyword>
<name>A0A0V8JC04_9BACL</name>
<dbReference type="RefSeq" id="WP_061967894.1">
    <property type="nucleotide sequence ID" value="NZ_FMAV01000001.1"/>
</dbReference>
<proteinExistence type="predicted"/>
<feature type="transmembrane region" description="Helical" evidence="1">
    <location>
        <begin position="33"/>
        <end position="55"/>
    </location>
</feature>
<comment type="caution">
    <text evidence="2">The sequence shown here is derived from an EMBL/GenBank/DDBJ whole genome shotgun (WGS) entry which is preliminary data.</text>
</comment>
<feature type="transmembrane region" description="Helical" evidence="1">
    <location>
        <begin position="82"/>
        <end position="102"/>
    </location>
</feature>
<reference evidence="2 3" key="1">
    <citation type="journal article" date="2014" name="Antonie Van Leeuwenhoek">
        <title>Fictibacillus enclensis sp. nov., isolated from marine sediment.</title>
        <authorList>
            <person name="Dastager S.G."/>
            <person name="Mawlankar R."/>
            <person name="Srinivasan K."/>
            <person name="Tang S.K."/>
            <person name="Lee J.C."/>
            <person name="Ramana V.V."/>
            <person name="Shouche Y.S."/>
        </authorList>
    </citation>
    <scope>NUCLEOTIDE SEQUENCE [LARGE SCALE GENOMIC DNA]</scope>
    <source>
        <strain evidence="2 3">NIO-1003</strain>
    </source>
</reference>
<dbReference type="AlphaFoldDB" id="A0A0V8JC04"/>
<accession>A0A0V8JC04</accession>
<dbReference type="Proteomes" id="UP000054099">
    <property type="component" value="Unassembled WGS sequence"/>
</dbReference>
<gene>
    <name evidence="2" type="ORF">AS030_02210</name>
</gene>
<keyword evidence="1" id="KW-0812">Transmembrane</keyword>
<keyword evidence="1" id="KW-0472">Membrane</keyword>
<evidence type="ECO:0000313" key="2">
    <source>
        <dbReference type="EMBL" id="KSU84392.1"/>
    </source>
</evidence>
<dbReference type="EMBL" id="LNQN01000001">
    <property type="protein sequence ID" value="KSU84392.1"/>
    <property type="molecule type" value="Genomic_DNA"/>
</dbReference>